<evidence type="ECO:0000313" key="2">
    <source>
        <dbReference type="EMBL" id="SMH65630.1"/>
    </source>
</evidence>
<reference evidence="2 3" key="1">
    <citation type="submission" date="2017-03" db="EMBL/GenBank/DDBJ databases">
        <authorList>
            <person name="Regsiter A."/>
            <person name="William W."/>
        </authorList>
    </citation>
    <scope>NUCLEOTIDE SEQUENCE [LARGE SCALE GENOMIC DNA]</scope>
    <source>
        <strain evidence="2">PRJEB5721</strain>
    </source>
</reference>
<gene>
    <name evidence="2" type="ORF">AFERRI_20413</name>
</gene>
<evidence type="ECO:0000256" key="1">
    <source>
        <dbReference type="SAM" id="MobiDB-lite"/>
    </source>
</evidence>
<keyword evidence="3" id="KW-1185">Reference proteome</keyword>
<evidence type="ECO:0000313" key="3">
    <source>
        <dbReference type="Proteomes" id="UP000193925"/>
    </source>
</evidence>
<dbReference type="EMBL" id="LT841305">
    <property type="protein sequence ID" value="SMH65630.1"/>
    <property type="molecule type" value="Genomic_DNA"/>
</dbReference>
<sequence>MTEAYIRARETERIAPLDRIVERLEDVEKRRQQIPANHLIYWSGREDLNLRPPEPHSGALPGCATPRETGNILSKPDSGQCP</sequence>
<organism evidence="2 3">
    <name type="scientific">Acidithiobacillus ferrivorans</name>
    <dbReference type="NCBI Taxonomy" id="160808"/>
    <lineage>
        <taxon>Bacteria</taxon>
        <taxon>Pseudomonadati</taxon>
        <taxon>Pseudomonadota</taxon>
        <taxon>Acidithiobacillia</taxon>
        <taxon>Acidithiobacillales</taxon>
        <taxon>Acidithiobacillaceae</taxon>
        <taxon>Acidithiobacillus</taxon>
    </lineage>
</organism>
<dbReference type="Proteomes" id="UP000193925">
    <property type="component" value="Chromosome AFERRI"/>
</dbReference>
<proteinExistence type="predicted"/>
<feature type="region of interest" description="Disordered" evidence="1">
    <location>
        <begin position="52"/>
        <end position="82"/>
    </location>
</feature>
<protein>
    <submittedName>
        <fullName evidence="2">Uncharacterized protein</fullName>
    </submittedName>
</protein>
<accession>A0ABY1MPA9</accession>
<name>A0ABY1MPA9_9PROT</name>